<keyword evidence="1" id="KW-0175">Coiled coil</keyword>
<evidence type="ECO:0000313" key="3">
    <source>
        <dbReference type="Proteomes" id="UP000037460"/>
    </source>
</evidence>
<dbReference type="OrthoDB" id="1903705at2759"/>
<accession>A0A0M0J9C6</accession>
<keyword evidence="3" id="KW-1185">Reference proteome</keyword>
<proteinExistence type="predicted"/>
<reference evidence="3" key="1">
    <citation type="journal article" date="2015" name="PLoS Genet.">
        <title>Genome Sequence and Transcriptome Analyses of Chrysochromulina tobin: Metabolic Tools for Enhanced Algal Fitness in the Prominent Order Prymnesiales (Haptophyceae).</title>
        <authorList>
            <person name="Hovde B.T."/>
            <person name="Deodato C.R."/>
            <person name="Hunsperger H.M."/>
            <person name="Ryken S.A."/>
            <person name="Yost W."/>
            <person name="Jha R.K."/>
            <person name="Patterson J."/>
            <person name="Monnat R.J. Jr."/>
            <person name="Barlow S.B."/>
            <person name="Starkenburg S.R."/>
            <person name="Cattolico R.A."/>
        </authorList>
    </citation>
    <scope>NUCLEOTIDE SEQUENCE</scope>
    <source>
        <strain evidence="3">CCMP291</strain>
    </source>
</reference>
<evidence type="ECO:0000256" key="1">
    <source>
        <dbReference type="SAM" id="Coils"/>
    </source>
</evidence>
<name>A0A0M0J9C6_9EUKA</name>
<evidence type="ECO:0000313" key="2">
    <source>
        <dbReference type="EMBL" id="KOO23199.1"/>
    </source>
</evidence>
<gene>
    <name evidence="2" type="ORF">Ctob_002884</name>
</gene>
<dbReference type="AlphaFoldDB" id="A0A0M0J9C6"/>
<protein>
    <recommendedName>
        <fullName evidence="4">O-fucosyltransferase family protein</fullName>
    </recommendedName>
</protein>
<dbReference type="EMBL" id="JWZX01003213">
    <property type="protein sequence ID" value="KOO23199.1"/>
    <property type="molecule type" value="Genomic_DNA"/>
</dbReference>
<organism evidence="2 3">
    <name type="scientific">Chrysochromulina tobinii</name>
    <dbReference type="NCBI Taxonomy" id="1460289"/>
    <lineage>
        <taxon>Eukaryota</taxon>
        <taxon>Haptista</taxon>
        <taxon>Haptophyta</taxon>
        <taxon>Prymnesiophyceae</taxon>
        <taxon>Prymnesiales</taxon>
        <taxon>Chrysochromulinaceae</taxon>
        <taxon>Chrysochromulina</taxon>
    </lineage>
</organism>
<sequence length="466" mass="50672">MLSLATAGIPAGRSTCGYLEWFPYRGDMTMGLNHQMASLSCALGEAFYLQRTLLLPRRICLFALHEQRWKQTKKSVEGRTLAESLNCVPADTLFDVERLNLLVPVEVRGNSTRREALRRGAALVGQGWSSERVKQAHACGAEGPALVRRRVDSEFWFQKCTRRQTDYSTLAGALNQLVGAPPTAPKPVNILLRSGLFFAPSIKQAASAIRAQMGGTYASVHVRRSDKLTACDPSDCKKRDEATRPDAIERALRLWLPMNAHVYVGSTEPPSFFEPLRRSFRLHFAEDFGPLLTNITNNYALYAVETLVFFGSQMSAETFNYQSAWFIDACFPAASLRTPKRERSSIKAWHDGLSGIVASAAAAGAVELHCRDQSGVLLNGVLYGPACVANLPCGKGTALVPPPKGGARLEAKLAKAAGYNKAAAAEERVAELQAELQMKEEALKEARAKLAAAMAARQDAGGTAEA</sequence>
<evidence type="ECO:0008006" key="4">
    <source>
        <dbReference type="Google" id="ProtNLM"/>
    </source>
</evidence>
<dbReference type="Proteomes" id="UP000037460">
    <property type="component" value="Unassembled WGS sequence"/>
</dbReference>
<comment type="caution">
    <text evidence="2">The sequence shown here is derived from an EMBL/GenBank/DDBJ whole genome shotgun (WGS) entry which is preliminary data.</text>
</comment>
<dbReference type="PANTHER" id="PTHR31469">
    <property type="entry name" value="OS07G0633600 PROTEIN"/>
    <property type="match status" value="1"/>
</dbReference>
<dbReference type="PANTHER" id="PTHR31469:SF8">
    <property type="entry name" value="OS07G0641000 PROTEIN"/>
    <property type="match status" value="1"/>
</dbReference>
<feature type="coiled-coil region" evidence="1">
    <location>
        <begin position="415"/>
        <end position="456"/>
    </location>
</feature>